<feature type="region of interest" description="Disordered" evidence="1">
    <location>
        <begin position="532"/>
        <end position="554"/>
    </location>
</feature>
<gene>
    <name evidence="2" type="ORF">TCEB3V08_LOCUS1336</name>
</gene>
<evidence type="ECO:0000313" key="2">
    <source>
        <dbReference type="EMBL" id="CAD7393363.1"/>
    </source>
</evidence>
<reference evidence="2" key="1">
    <citation type="submission" date="2020-11" db="EMBL/GenBank/DDBJ databases">
        <authorList>
            <person name="Tran Van P."/>
        </authorList>
    </citation>
    <scope>NUCLEOTIDE SEQUENCE</scope>
</reference>
<dbReference type="PANTHER" id="PTHR21219:SF4">
    <property type="entry name" value="PID DOMAIN-CONTAINING PROTEIN"/>
    <property type="match status" value="1"/>
</dbReference>
<feature type="region of interest" description="Disordered" evidence="1">
    <location>
        <begin position="772"/>
        <end position="826"/>
    </location>
</feature>
<protein>
    <recommendedName>
        <fullName evidence="3">PID domain-containing protein</fullName>
    </recommendedName>
</protein>
<evidence type="ECO:0008006" key="3">
    <source>
        <dbReference type="Google" id="ProtNLM"/>
    </source>
</evidence>
<feature type="region of interest" description="Disordered" evidence="1">
    <location>
        <begin position="1"/>
        <end position="38"/>
    </location>
</feature>
<dbReference type="AlphaFoldDB" id="A0A7R9CEW3"/>
<organism evidence="2">
    <name type="scientific">Timema cristinae</name>
    <name type="common">Walking stick</name>
    <dbReference type="NCBI Taxonomy" id="61476"/>
    <lineage>
        <taxon>Eukaryota</taxon>
        <taxon>Metazoa</taxon>
        <taxon>Ecdysozoa</taxon>
        <taxon>Arthropoda</taxon>
        <taxon>Hexapoda</taxon>
        <taxon>Insecta</taxon>
        <taxon>Pterygota</taxon>
        <taxon>Neoptera</taxon>
        <taxon>Polyneoptera</taxon>
        <taxon>Phasmatodea</taxon>
        <taxon>Timematodea</taxon>
        <taxon>Timematoidea</taxon>
        <taxon>Timematidae</taxon>
        <taxon>Timema</taxon>
    </lineage>
</organism>
<feature type="region of interest" description="Disordered" evidence="1">
    <location>
        <begin position="958"/>
        <end position="995"/>
    </location>
</feature>
<feature type="compositionally biased region" description="Low complexity" evidence="1">
    <location>
        <begin position="677"/>
        <end position="691"/>
    </location>
</feature>
<dbReference type="PANTHER" id="PTHR21219">
    <property type="entry name" value="FI19613P1"/>
    <property type="match status" value="1"/>
</dbReference>
<feature type="region of interest" description="Disordered" evidence="1">
    <location>
        <begin position="720"/>
        <end position="753"/>
    </location>
</feature>
<feature type="compositionally biased region" description="Low complexity" evidence="1">
    <location>
        <begin position="743"/>
        <end position="753"/>
    </location>
</feature>
<sequence>MVQRDEMSSRLLSRSGGGVTVTISSSSHRGDHNSAIQTSKSTRVPYMFRLQDFSEVGSISGKVRPESATSASVYSTYKQRIDSMFDETRSLMSSCSGVGETFRLDGGYKNSPINFTCAWNDRAERTQMAINNAVQEKIEKMFEEIASTEGSEMESKRHSHYSLSSQNSVSTSCSQTFPVDYLGSVPIVDKVKSLHELQEPLKKLYFGYSRAYYNRNTGGRGTLQISNCGLRMNYLDVNSGEMEQLNPFSTIAVWAALKFVCRSEAVIRDGISAVKQYAFLPLIADPGDKGSLFKRLTEGEEAVMQSNHSLNPFHYHSPIFVVVMKNLGSSHQLKCHGFLCACSEDAIVIAANLYKAVLTSKQIEKCHNVKNSKQRYPSNKNGVSYVSIGDSTHSEDNIDSYAYSDIRSNKSSKSGLQEPIQITNILNITEIKGSRQPTSTKNQEDGSNLSIIGNRAFVAGMRPDIPVRPPRRIKRSSVSSVDKNYKDIDSVETFCDSTGRKALAHNYSSDETCFRDNTSQDSGNVELITTTQSPVKHPKSDCRNHNSAQVATDHPSEGDILTKIVIPHSRSFLNAGGPFLRYSRHKKNRECYSNSSDGTRSSPLGFNELFTEFRIQEGINSIDDILDAIINAEGMSFNDLKPIYKEFLLKLAVTLTKDELYQRSKSIMRRQKHKTNVNKTSSKAKTNSSTKECGLKHAFRRSILKLSPAKTRLKNSELTSFLTPESSARSNQKSKYYEPVEGTTSMSSRSTRTLSINRRLNRKVLGSYRTRLSKQPSTRRRYRIKESSRFISKQGDTSEDSDFFSTARSPVETRNRPRSDVLHNNEGLNRSSSGYLTCSECSYSSESCTCSSAEKCYCTLGVAKNKMIADKVTSNYADNKRSLFSCACDIDSCFPSDKCSCPTTRDHRKHTHSKTKLFEGKVSDPKAEAKSKIIHGDAVKISSLGSAFEQLKQRGFVASESSLSREDSPPLPWTKKARLRNSSRKNDSSGSLKSSKSLEFLQMNASNYPHPLSVGQDSGNIGSRFTKRMDVYDELNNPYSQSFSPQTKVSQQKRLTHSFDNLTLDYDIDKVPPDPNTHKKVFIVSAQDPKGRVMYMGTQSRRNSHYRYKDNMSLPDAIGTRPKCSYPCNEQKNTPHCQIPQHNKSAEIAALFSDVDICKKVERPRSKSVDEINKVDVLYDSVHFSKYSHFSGKNNVLGSSLEESLGYLP</sequence>
<accession>A0A7R9CEW3</accession>
<proteinExistence type="predicted"/>
<feature type="compositionally biased region" description="Basic and acidic residues" evidence="1">
    <location>
        <begin position="811"/>
        <end position="823"/>
    </location>
</feature>
<feature type="compositionally biased region" description="Low complexity" evidence="1">
    <location>
        <begin position="9"/>
        <end position="27"/>
    </location>
</feature>
<dbReference type="EMBL" id="OC316700">
    <property type="protein sequence ID" value="CAD7393363.1"/>
    <property type="molecule type" value="Genomic_DNA"/>
</dbReference>
<feature type="compositionally biased region" description="Polar residues" evidence="1">
    <location>
        <begin position="720"/>
        <end position="734"/>
    </location>
</feature>
<name>A0A7R9CEW3_TIMCR</name>
<feature type="region of interest" description="Disordered" evidence="1">
    <location>
        <begin position="668"/>
        <end position="691"/>
    </location>
</feature>
<evidence type="ECO:0000256" key="1">
    <source>
        <dbReference type="SAM" id="MobiDB-lite"/>
    </source>
</evidence>